<keyword evidence="4" id="KW-1185">Reference proteome</keyword>
<feature type="compositionally biased region" description="Low complexity" evidence="1">
    <location>
        <begin position="124"/>
        <end position="136"/>
    </location>
</feature>
<sequence>MIWIILLAAATALVGTAFLPLYVGSVPLPISVLLGPIVLWWAPRAVHRLTGSVFAAVLPAAAWLITAGWLSIARNGILPGQPYAVHDGQWRVMLLLGLGALTGAAALSLIWGEHVRQQVAASAPAAGKAAGDPAPAQRSPPAG</sequence>
<gene>
    <name evidence="3" type="ORF">FDO65_08370</name>
</gene>
<dbReference type="AlphaFoldDB" id="A0A4U6QNC2"/>
<dbReference type="RefSeq" id="WP_137448871.1">
    <property type="nucleotide sequence ID" value="NZ_SZZH01000001.1"/>
</dbReference>
<feature type="transmembrane region" description="Helical" evidence="2">
    <location>
        <begin position="92"/>
        <end position="112"/>
    </location>
</feature>
<organism evidence="3 4">
    <name type="scientific">Nakamurella flava</name>
    <dbReference type="NCBI Taxonomy" id="2576308"/>
    <lineage>
        <taxon>Bacteria</taxon>
        <taxon>Bacillati</taxon>
        <taxon>Actinomycetota</taxon>
        <taxon>Actinomycetes</taxon>
        <taxon>Nakamurellales</taxon>
        <taxon>Nakamurellaceae</taxon>
        <taxon>Nakamurella</taxon>
    </lineage>
</organism>
<evidence type="ECO:0000313" key="4">
    <source>
        <dbReference type="Proteomes" id="UP000306985"/>
    </source>
</evidence>
<keyword evidence="2" id="KW-0472">Membrane</keyword>
<evidence type="ECO:0000313" key="3">
    <source>
        <dbReference type="EMBL" id="TKV61566.1"/>
    </source>
</evidence>
<keyword evidence="2" id="KW-0812">Transmembrane</keyword>
<dbReference type="OrthoDB" id="4774349at2"/>
<feature type="transmembrane region" description="Helical" evidence="2">
    <location>
        <begin position="26"/>
        <end position="42"/>
    </location>
</feature>
<protein>
    <submittedName>
        <fullName evidence="3">Uncharacterized protein</fullName>
    </submittedName>
</protein>
<comment type="caution">
    <text evidence="3">The sequence shown here is derived from an EMBL/GenBank/DDBJ whole genome shotgun (WGS) entry which is preliminary data.</text>
</comment>
<reference evidence="3 4" key="1">
    <citation type="submission" date="2019-05" db="EMBL/GenBank/DDBJ databases">
        <title>Nakamurella sp. N5BH11, whole genome shotgun sequence.</title>
        <authorList>
            <person name="Tuo L."/>
        </authorList>
    </citation>
    <scope>NUCLEOTIDE SEQUENCE [LARGE SCALE GENOMIC DNA]</scope>
    <source>
        <strain evidence="3 4">N5BH11</strain>
    </source>
</reference>
<dbReference type="Proteomes" id="UP000306985">
    <property type="component" value="Unassembled WGS sequence"/>
</dbReference>
<proteinExistence type="predicted"/>
<accession>A0A4U6QNC2</accession>
<evidence type="ECO:0000256" key="1">
    <source>
        <dbReference type="SAM" id="MobiDB-lite"/>
    </source>
</evidence>
<name>A0A4U6QNC2_9ACTN</name>
<keyword evidence="2" id="KW-1133">Transmembrane helix</keyword>
<feature type="region of interest" description="Disordered" evidence="1">
    <location>
        <begin position="124"/>
        <end position="143"/>
    </location>
</feature>
<dbReference type="EMBL" id="SZZH01000001">
    <property type="protein sequence ID" value="TKV61566.1"/>
    <property type="molecule type" value="Genomic_DNA"/>
</dbReference>
<evidence type="ECO:0000256" key="2">
    <source>
        <dbReference type="SAM" id="Phobius"/>
    </source>
</evidence>
<feature type="transmembrane region" description="Helical" evidence="2">
    <location>
        <begin position="49"/>
        <end position="72"/>
    </location>
</feature>